<dbReference type="PANTHER" id="PTHR21726:SF57">
    <property type="entry name" value="SERINE-RICH ADHESIN FOR PLATELETS-LIKE PROTEIN"/>
    <property type="match status" value="1"/>
</dbReference>
<proteinExistence type="predicted"/>
<evidence type="ECO:0000256" key="1">
    <source>
        <dbReference type="SAM" id="MobiDB-lite"/>
    </source>
</evidence>
<protein>
    <recommendedName>
        <fullName evidence="2">DUF3741 domain-containing protein</fullName>
    </recommendedName>
</protein>
<reference evidence="3" key="1">
    <citation type="submission" date="2020-06" db="EMBL/GenBank/DDBJ databases">
        <authorList>
            <person name="Li T."/>
            <person name="Hu X."/>
            <person name="Zhang T."/>
            <person name="Song X."/>
            <person name="Zhang H."/>
            <person name="Dai N."/>
            <person name="Sheng W."/>
            <person name="Hou X."/>
            <person name="Wei L."/>
        </authorList>
    </citation>
    <scope>NUCLEOTIDE SEQUENCE</scope>
    <source>
        <strain evidence="3">KEN1</strain>
        <tissue evidence="3">Leaf</tissue>
    </source>
</reference>
<comment type="caution">
    <text evidence="3">The sequence shown here is derived from an EMBL/GenBank/DDBJ whole genome shotgun (WGS) entry which is preliminary data.</text>
</comment>
<dbReference type="Pfam" id="PF14383">
    <property type="entry name" value="VARLMGL"/>
    <property type="match status" value="1"/>
</dbReference>
<evidence type="ECO:0000259" key="2">
    <source>
        <dbReference type="Pfam" id="PF14383"/>
    </source>
</evidence>
<gene>
    <name evidence="3" type="ORF">Slati_0813100</name>
</gene>
<sequence length="670" mass="74522">MEVEKREVKGGFFRLFNWNAKSRKKLFSSKSDLHENLNQGKEKFQDSEVVRLQQGLEDGFAPDGRGHNVYHYASSVYGESEYGTKAPGVVARLMGLDSLPTTDVTEPCFTPFIESHSFRDSNYLRPAPECQSEHDVVVFESVRSKLDGFTRNSLDLKLQKLHNRPIERFQTELKIIEQSPRSTVTGKLPSLGSSSGPIRVRDLKEKMESAQRSSRPADTSQKGKEHNSIRNVKNQPSTMGQGLSGDSYLYKGFEESKRIGSQKLMNKEKSVSLAVRAKANVQKRDVLNSVGKRSSLNQKEHLSAKASNVSSNLLDTQRTVEKQGLSRKPSKVLRQNHQKQNCPSIKDGENHELSYSHTKDVKEPCLSNNYIYGRAQRTVDKIVVNNGVTSRKTNIVAAYPGKEPSSSRSKIPSKKKLNTNGNIQSDVSVAPKPLGMKDENSVRYNVASVGARSNSCGTLLEIPSCNPSARESDLRNSAASASGSNVIDGDLSALLEQISEAGKQEIQNSCDSLSIDNNRLEPEKETKSSSVSSLPSFAEASCDSFDVDRRTTSSTRKSLTDVMQRYQIRPRHSQVGTISETVACSLYMPDTTDTSCWELQYIEHILCNAELMLEEFALGRAHRHISDFFHQLENPKKMGPKNSTDETSRFSASYCMIVWVNVLKSGVNVS</sequence>
<feature type="region of interest" description="Disordered" evidence="1">
    <location>
        <begin position="204"/>
        <end position="243"/>
    </location>
</feature>
<accession>A0AAW2XNI5</accession>
<feature type="compositionally biased region" description="Low complexity" evidence="1">
    <location>
        <begin position="188"/>
        <end position="197"/>
    </location>
</feature>
<organism evidence="3">
    <name type="scientific">Sesamum latifolium</name>
    <dbReference type="NCBI Taxonomy" id="2727402"/>
    <lineage>
        <taxon>Eukaryota</taxon>
        <taxon>Viridiplantae</taxon>
        <taxon>Streptophyta</taxon>
        <taxon>Embryophyta</taxon>
        <taxon>Tracheophyta</taxon>
        <taxon>Spermatophyta</taxon>
        <taxon>Magnoliopsida</taxon>
        <taxon>eudicotyledons</taxon>
        <taxon>Gunneridae</taxon>
        <taxon>Pentapetalae</taxon>
        <taxon>asterids</taxon>
        <taxon>lamiids</taxon>
        <taxon>Lamiales</taxon>
        <taxon>Pedaliaceae</taxon>
        <taxon>Sesamum</taxon>
    </lineage>
</organism>
<dbReference type="EMBL" id="JACGWN010000003">
    <property type="protein sequence ID" value="KAL0454739.1"/>
    <property type="molecule type" value="Genomic_DNA"/>
</dbReference>
<feature type="compositionally biased region" description="Polar residues" evidence="1">
    <location>
        <begin position="305"/>
        <end position="317"/>
    </location>
</feature>
<feature type="region of interest" description="Disordered" evidence="1">
    <location>
        <begin position="298"/>
        <end position="351"/>
    </location>
</feature>
<feature type="compositionally biased region" description="Polar residues" evidence="1">
    <location>
        <begin position="210"/>
        <end position="220"/>
    </location>
</feature>
<name>A0AAW2XNI5_9LAMI</name>
<evidence type="ECO:0000313" key="3">
    <source>
        <dbReference type="EMBL" id="KAL0454739.1"/>
    </source>
</evidence>
<feature type="compositionally biased region" description="Basic residues" evidence="1">
    <location>
        <begin position="328"/>
        <end position="337"/>
    </location>
</feature>
<feature type="region of interest" description="Disordered" evidence="1">
    <location>
        <begin position="180"/>
        <end position="199"/>
    </location>
</feature>
<feature type="compositionally biased region" description="Polar residues" evidence="1">
    <location>
        <begin position="418"/>
        <end position="427"/>
    </location>
</feature>
<feature type="region of interest" description="Disordered" evidence="1">
    <location>
        <begin position="399"/>
        <end position="434"/>
    </location>
</feature>
<dbReference type="PANTHER" id="PTHR21726">
    <property type="entry name" value="PHOSPHATIDYLINOSITOL N-ACETYLGLUCOSAMINYLTRANSFERASE SUBUNIT P DOWN SYNDROME CRITICAL REGION PROTEIN 5 -RELATED"/>
    <property type="match status" value="1"/>
</dbReference>
<dbReference type="AlphaFoldDB" id="A0AAW2XNI5"/>
<dbReference type="InterPro" id="IPR032795">
    <property type="entry name" value="DUF3741-assoc"/>
</dbReference>
<reference evidence="3" key="2">
    <citation type="journal article" date="2024" name="Plant">
        <title>Genomic evolution and insights into agronomic trait innovations of Sesamum species.</title>
        <authorList>
            <person name="Miao H."/>
            <person name="Wang L."/>
            <person name="Qu L."/>
            <person name="Liu H."/>
            <person name="Sun Y."/>
            <person name="Le M."/>
            <person name="Wang Q."/>
            <person name="Wei S."/>
            <person name="Zheng Y."/>
            <person name="Lin W."/>
            <person name="Duan Y."/>
            <person name="Cao H."/>
            <person name="Xiong S."/>
            <person name="Wang X."/>
            <person name="Wei L."/>
            <person name="Li C."/>
            <person name="Ma Q."/>
            <person name="Ju M."/>
            <person name="Zhao R."/>
            <person name="Li G."/>
            <person name="Mu C."/>
            <person name="Tian Q."/>
            <person name="Mei H."/>
            <person name="Zhang T."/>
            <person name="Gao T."/>
            <person name="Zhang H."/>
        </authorList>
    </citation>
    <scope>NUCLEOTIDE SEQUENCE</scope>
    <source>
        <strain evidence="3">KEN1</strain>
    </source>
</reference>
<feature type="compositionally biased region" description="Polar residues" evidence="1">
    <location>
        <begin position="229"/>
        <end position="241"/>
    </location>
</feature>
<feature type="domain" description="DUF3741" evidence="2">
    <location>
        <begin position="74"/>
        <end position="104"/>
    </location>
</feature>